<dbReference type="PANTHER" id="PTHR22600:SF57">
    <property type="entry name" value="BETA-N-ACETYLHEXOSAMINIDASE"/>
    <property type="match status" value="1"/>
</dbReference>
<dbReference type="PROSITE" id="PS51257">
    <property type="entry name" value="PROKAR_LIPOPROTEIN"/>
    <property type="match status" value="1"/>
</dbReference>
<dbReference type="GO" id="GO:0016020">
    <property type="term" value="C:membrane"/>
    <property type="evidence" value="ECO:0007669"/>
    <property type="project" value="TreeGrafter"/>
</dbReference>
<evidence type="ECO:0000259" key="8">
    <source>
        <dbReference type="Pfam" id="PF02838"/>
    </source>
</evidence>
<dbReference type="InterPro" id="IPR015882">
    <property type="entry name" value="HEX_bac_N"/>
</dbReference>
<dbReference type="InterPro" id="IPR029018">
    <property type="entry name" value="Hex-like_dom2"/>
</dbReference>
<evidence type="ECO:0000256" key="3">
    <source>
        <dbReference type="ARBA" id="ARBA00012663"/>
    </source>
</evidence>
<dbReference type="EC" id="3.2.1.52" evidence="3"/>
<dbReference type="AlphaFoldDB" id="A0A953LAY5"/>
<dbReference type="Pfam" id="PF13287">
    <property type="entry name" value="Fn3_assoc"/>
    <property type="match status" value="1"/>
</dbReference>
<evidence type="ECO:0000313" key="10">
    <source>
        <dbReference type="Proteomes" id="UP000753961"/>
    </source>
</evidence>
<dbReference type="PANTHER" id="PTHR22600">
    <property type="entry name" value="BETA-HEXOSAMINIDASE"/>
    <property type="match status" value="1"/>
</dbReference>
<dbReference type="PRINTS" id="PR00738">
    <property type="entry name" value="GLHYDRLASE20"/>
</dbReference>
<evidence type="ECO:0000256" key="6">
    <source>
        <dbReference type="PIRSR" id="PIRSR625705-1"/>
    </source>
</evidence>
<dbReference type="EMBL" id="JAHVHU010000007">
    <property type="protein sequence ID" value="MBY5958046.1"/>
    <property type="molecule type" value="Genomic_DNA"/>
</dbReference>
<feature type="domain" description="Glycoside hydrolase family 20 catalytic" evidence="7">
    <location>
        <begin position="161"/>
        <end position="508"/>
    </location>
</feature>
<evidence type="ECO:0000259" key="7">
    <source>
        <dbReference type="Pfam" id="PF00728"/>
    </source>
</evidence>
<dbReference type="Gene3D" id="3.20.20.80">
    <property type="entry name" value="Glycosidases"/>
    <property type="match status" value="1"/>
</dbReference>
<dbReference type="RefSeq" id="WP_222579580.1">
    <property type="nucleotide sequence ID" value="NZ_JAHVHU010000007.1"/>
</dbReference>
<evidence type="ECO:0000313" key="9">
    <source>
        <dbReference type="EMBL" id="MBY5958046.1"/>
    </source>
</evidence>
<dbReference type="SUPFAM" id="SSF51445">
    <property type="entry name" value="(Trans)glycosidases"/>
    <property type="match status" value="1"/>
</dbReference>
<organism evidence="9 10">
    <name type="scientific">Membranihabitans marinus</name>
    <dbReference type="NCBI Taxonomy" id="1227546"/>
    <lineage>
        <taxon>Bacteria</taxon>
        <taxon>Pseudomonadati</taxon>
        <taxon>Bacteroidota</taxon>
        <taxon>Saprospiria</taxon>
        <taxon>Saprospirales</taxon>
        <taxon>Saprospiraceae</taxon>
        <taxon>Membranihabitans</taxon>
    </lineage>
</organism>
<accession>A0A953LAY5</accession>
<evidence type="ECO:0000256" key="2">
    <source>
        <dbReference type="ARBA" id="ARBA00006285"/>
    </source>
</evidence>
<comment type="similarity">
    <text evidence="2">Belongs to the glycosyl hydrolase 20 family.</text>
</comment>
<dbReference type="InterPro" id="IPR015883">
    <property type="entry name" value="Glyco_hydro_20_cat"/>
</dbReference>
<dbReference type="Gene3D" id="2.60.120.260">
    <property type="entry name" value="Galactose-binding domain-like"/>
    <property type="match status" value="1"/>
</dbReference>
<dbReference type="Proteomes" id="UP000753961">
    <property type="component" value="Unassembled WGS sequence"/>
</dbReference>
<dbReference type="GO" id="GO:0004563">
    <property type="term" value="F:beta-N-acetylhexosaminidase activity"/>
    <property type="evidence" value="ECO:0007669"/>
    <property type="project" value="UniProtKB-EC"/>
</dbReference>
<gene>
    <name evidence="9" type="ORF">KUV50_07890</name>
</gene>
<dbReference type="InterPro" id="IPR017853">
    <property type="entry name" value="GH"/>
</dbReference>
<dbReference type="SUPFAM" id="SSF55545">
    <property type="entry name" value="beta-N-acetylhexosaminidase-like domain"/>
    <property type="match status" value="1"/>
</dbReference>
<comment type="catalytic activity">
    <reaction evidence="1">
        <text>Hydrolysis of terminal non-reducing N-acetyl-D-hexosamine residues in N-acetyl-beta-D-hexosaminides.</text>
        <dbReference type="EC" id="3.2.1.52"/>
    </reaction>
</comment>
<dbReference type="Pfam" id="PF02838">
    <property type="entry name" value="Glyco_hydro_20b"/>
    <property type="match status" value="1"/>
</dbReference>
<sequence>MKLLPIKCIIFLLAGFSFFSSCRKDLKLQPIHIIPEPVSVQALHLSPFVIDDHSIIYITDSSMMLPAQLLLTTLGGGYKIRMIDRTLSTHSGISLRHSTDTSIRDQGYNLEIHTQSIVISAHDTPGLWHGVQSLRQLLPADPAEISTASLPSLVINDYPRFGWRGMHLDVSRHFMPVPFIKKYIDMLSFHKLNVFHWHLVDGIGWRIEIKSHPELTEVGAWRVVKEDKKPWEDFEVWRSGDPRPKYGGFYTQEDIREVVAYATQKGITVLPEIELPGHSEVVFECYPELRCIDEKGDYLPNIGVYCANLQASYDILEDVLVEVMDLFPSEYIHIGGDEVNKSNWTQCARDKKLMEREHYTPEEVQSHFVNHFDRFLRDHDRKMMGWHEILEGNLSPSAAIMYWGNGRADDVDEMLREGHESVLTPGNIYYFDHYQSTSKHEPPAFGGLSTLTQVYEYEPYPAAIEDTYGNQVLGIQANCWTEYMDHSDQVEYMVFPRIAALAESAWSPRHKKDWSVFTQKIPRLLDFYNHQDIQYAPSSFRPLINVSLDHQSNELYVRLDPELPSDLYYSMDQSPPTPAQGMPYAGPFPLSETTTIRAGAYQNEKEIVKPEVKKVIVHKALGKEVVLGTRPYSSYMADGPQTLVDGQFGGDNWGNGRWLGLLNKNVDAEIHFNSSSSIRSIGYSAIEDQGSGIYFPEQIRVSVSVDGEHYTEITTADIDNNAIQYSSKTRDSIFTIAFPPQETKYLKVEAALPRIPDKGMFLFVDEIIVQ</sequence>
<dbReference type="GO" id="GO:0030203">
    <property type="term" value="P:glycosaminoglycan metabolic process"/>
    <property type="evidence" value="ECO:0007669"/>
    <property type="project" value="TreeGrafter"/>
</dbReference>
<dbReference type="CDD" id="cd06563">
    <property type="entry name" value="GH20_chitobiase-like"/>
    <property type="match status" value="1"/>
</dbReference>
<keyword evidence="5" id="KW-0326">Glycosidase</keyword>
<keyword evidence="4" id="KW-0378">Hydrolase</keyword>
<reference evidence="9" key="1">
    <citation type="submission" date="2021-06" db="EMBL/GenBank/DDBJ databases">
        <title>44 bacteria genomes isolated from Dapeng, Shenzhen.</title>
        <authorList>
            <person name="Zheng W."/>
            <person name="Yu S."/>
            <person name="Huang Y."/>
        </authorList>
    </citation>
    <scope>NUCLEOTIDE SEQUENCE</scope>
    <source>
        <strain evidence="9">DP5N28-2</strain>
    </source>
</reference>
<name>A0A953LAY5_9BACT</name>
<dbReference type="InterPro" id="IPR026876">
    <property type="entry name" value="Fn3_assoc_repeat"/>
</dbReference>
<feature type="domain" description="Beta-hexosaminidase bacterial type N-terminal" evidence="8">
    <location>
        <begin position="32"/>
        <end position="158"/>
    </location>
</feature>
<dbReference type="Pfam" id="PF00728">
    <property type="entry name" value="Glyco_hydro_20"/>
    <property type="match status" value="1"/>
</dbReference>
<dbReference type="Gene3D" id="3.30.379.10">
    <property type="entry name" value="Chitobiase/beta-hexosaminidase domain 2-like"/>
    <property type="match status" value="1"/>
</dbReference>
<dbReference type="InterPro" id="IPR025705">
    <property type="entry name" value="Beta_hexosaminidase_sua/sub"/>
</dbReference>
<evidence type="ECO:0000256" key="1">
    <source>
        <dbReference type="ARBA" id="ARBA00001231"/>
    </source>
</evidence>
<dbReference type="GO" id="GO:0005975">
    <property type="term" value="P:carbohydrate metabolic process"/>
    <property type="evidence" value="ECO:0007669"/>
    <property type="project" value="InterPro"/>
</dbReference>
<protein>
    <recommendedName>
        <fullName evidence="3">beta-N-acetylhexosaminidase</fullName>
        <ecNumber evidence="3">3.2.1.52</ecNumber>
    </recommendedName>
</protein>
<comment type="caution">
    <text evidence="9">The sequence shown here is derived from an EMBL/GenBank/DDBJ whole genome shotgun (WGS) entry which is preliminary data.</text>
</comment>
<feature type="active site" description="Proton donor" evidence="6">
    <location>
        <position position="338"/>
    </location>
</feature>
<keyword evidence="10" id="KW-1185">Reference proteome</keyword>
<evidence type="ECO:0000256" key="4">
    <source>
        <dbReference type="ARBA" id="ARBA00022801"/>
    </source>
</evidence>
<proteinExistence type="inferred from homology"/>
<evidence type="ECO:0000256" key="5">
    <source>
        <dbReference type="ARBA" id="ARBA00023295"/>
    </source>
</evidence>